<evidence type="ECO:0000313" key="2">
    <source>
        <dbReference type="EMBL" id="BAG05039.1"/>
    </source>
</evidence>
<dbReference type="EnsemblBacteria" id="BAG05039">
    <property type="protein sequence ID" value="BAG05039"/>
    <property type="gene ID" value="MAE_52170"/>
</dbReference>
<evidence type="ECO:0000256" key="1">
    <source>
        <dbReference type="SAM" id="MobiDB-lite"/>
    </source>
</evidence>
<dbReference type="KEGG" id="mar:MAE_52170"/>
<keyword evidence="3" id="KW-1185">Reference proteome</keyword>
<reference evidence="2 3" key="1">
    <citation type="journal article" date="2007" name="DNA Res.">
        <title>Complete genomic structure of the bloom-forming toxic cyanobacterium Microcystis aeruginosa NIES-843.</title>
        <authorList>
            <person name="Kaneko T."/>
            <person name="Nakajima N."/>
            <person name="Okamoto S."/>
            <person name="Suzuki I."/>
            <person name="Tanabe Y."/>
            <person name="Tamaoki M."/>
            <person name="Nakamura Y."/>
            <person name="Kasai F."/>
            <person name="Watanabe A."/>
            <person name="Kawashima K."/>
            <person name="Kishida Y."/>
            <person name="Ono A."/>
            <person name="Shimizu Y."/>
            <person name="Takahashi C."/>
            <person name="Minami C."/>
            <person name="Fujishiro T."/>
            <person name="Kohara M."/>
            <person name="Katoh M."/>
            <person name="Nakazaki N."/>
            <person name="Nakayama S."/>
            <person name="Yamada M."/>
            <person name="Tabata S."/>
            <person name="Watanabe M.M."/>
        </authorList>
    </citation>
    <scope>NUCLEOTIDE SEQUENCE [LARGE SCALE GENOMIC DNA]</scope>
    <source>
        <strain evidence="3">NIES-843 / IAM M-247</strain>
    </source>
</reference>
<dbReference type="AlphaFoldDB" id="B0JY01"/>
<feature type="region of interest" description="Disordered" evidence="1">
    <location>
        <begin position="1"/>
        <end position="20"/>
    </location>
</feature>
<dbReference type="Proteomes" id="UP000001510">
    <property type="component" value="Chromosome"/>
</dbReference>
<dbReference type="HOGENOM" id="CLU_2369686_0_0_3"/>
<accession>B0JY01</accession>
<organism evidence="2 3">
    <name type="scientific">Microcystis aeruginosa (strain NIES-843 / IAM M-2473)</name>
    <dbReference type="NCBI Taxonomy" id="449447"/>
    <lineage>
        <taxon>Bacteria</taxon>
        <taxon>Bacillati</taxon>
        <taxon>Cyanobacteriota</taxon>
        <taxon>Cyanophyceae</taxon>
        <taxon>Oscillatoriophycideae</taxon>
        <taxon>Chroococcales</taxon>
        <taxon>Microcystaceae</taxon>
        <taxon>Microcystis</taxon>
    </lineage>
</organism>
<protein>
    <submittedName>
        <fullName evidence="2">Uncharacterized protein</fullName>
    </submittedName>
</protein>
<proteinExistence type="predicted"/>
<gene>
    <name evidence="2" type="ordered locus">MAE_52170</name>
</gene>
<evidence type="ECO:0000313" key="3">
    <source>
        <dbReference type="Proteomes" id="UP000001510"/>
    </source>
</evidence>
<dbReference type="STRING" id="449447.MAE_52170"/>
<dbReference type="EMBL" id="AP009552">
    <property type="protein sequence ID" value="BAG05039.1"/>
    <property type="molecule type" value="Genomic_DNA"/>
</dbReference>
<feature type="compositionally biased region" description="Pro residues" evidence="1">
    <location>
        <begin position="1"/>
        <end position="14"/>
    </location>
</feature>
<dbReference type="PaxDb" id="449447-MAE_52170"/>
<sequence length="95" mass="10736">MPPLLRGIPPPIGTPPYQGGQGGSNLKSILNLIITSYLSRILTTMNTQLIDSLARIILSLSEEERELLNRKIQSEQRENWQINAQILDLETRVKQ</sequence>
<name>B0JY01_MICAN</name>